<protein>
    <recommendedName>
        <fullName evidence="5">Lipoprotein</fullName>
    </recommendedName>
</protein>
<evidence type="ECO:0008006" key="5">
    <source>
        <dbReference type="Google" id="ProtNLM"/>
    </source>
</evidence>
<gene>
    <name evidence="3" type="ORF">F1D05_05095</name>
</gene>
<dbReference type="RefSeq" id="WP_185446238.1">
    <property type="nucleotide sequence ID" value="NZ_CP043661.1"/>
</dbReference>
<keyword evidence="4" id="KW-1185">Reference proteome</keyword>
<evidence type="ECO:0000256" key="1">
    <source>
        <dbReference type="SAM" id="MobiDB-lite"/>
    </source>
</evidence>
<dbReference type="Proteomes" id="UP000515563">
    <property type="component" value="Chromosome"/>
</dbReference>
<keyword evidence="2" id="KW-0732">Signal</keyword>
<reference evidence="4" key="1">
    <citation type="submission" date="2019-09" db="EMBL/GenBank/DDBJ databases">
        <title>Antimicrobial potential of Antarctic Bacteria.</title>
        <authorList>
            <person name="Benaud N."/>
            <person name="Edwards R.J."/>
            <person name="Ferrari B.C."/>
        </authorList>
    </citation>
    <scope>NUCLEOTIDE SEQUENCE [LARGE SCALE GENOMIC DNA]</scope>
    <source>
        <strain evidence="4">SPB151</strain>
    </source>
</reference>
<organism evidence="3 4">
    <name type="scientific">Kribbella qitaiheensis</name>
    <dbReference type="NCBI Taxonomy" id="1544730"/>
    <lineage>
        <taxon>Bacteria</taxon>
        <taxon>Bacillati</taxon>
        <taxon>Actinomycetota</taxon>
        <taxon>Actinomycetes</taxon>
        <taxon>Propionibacteriales</taxon>
        <taxon>Kribbellaceae</taxon>
        <taxon>Kribbella</taxon>
    </lineage>
</organism>
<evidence type="ECO:0000256" key="2">
    <source>
        <dbReference type="SAM" id="SignalP"/>
    </source>
</evidence>
<dbReference type="AlphaFoldDB" id="A0A7G6WTU5"/>
<dbReference type="PROSITE" id="PS51257">
    <property type="entry name" value="PROKAR_LIPOPROTEIN"/>
    <property type="match status" value="1"/>
</dbReference>
<proteinExistence type="predicted"/>
<dbReference type="EMBL" id="CP043661">
    <property type="protein sequence ID" value="QNE17410.1"/>
    <property type="molecule type" value="Genomic_DNA"/>
</dbReference>
<feature type="region of interest" description="Disordered" evidence="1">
    <location>
        <begin position="24"/>
        <end position="44"/>
    </location>
</feature>
<feature type="chain" id="PRO_5028893192" description="Lipoprotein" evidence="2">
    <location>
        <begin position="26"/>
        <end position="158"/>
    </location>
</feature>
<feature type="signal peptide" evidence="2">
    <location>
        <begin position="1"/>
        <end position="25"/>
    </location>
</feature>
<evidence type="ECO:0000313" key="4">
    <source>
        <dbReference type="Proteomes" id="UP000515563"/>
    </source>
</evidence>
<evidence type="ECO:0000313" key="3">
    <source>
        <dbReference type="EMBL" id="QNE17410.1"/>
    </source>
</evidence>
<reference evidence="3 4" key="2">
    <citation type="journal article" date="2020" name="Microbiol. Resour. Announc.">
        <title>Antarctic desert soil bacteria exhibit high novel natural product potential, evaluated through long-read genome sequencing and comparative genomics.</title>
        <authorList>
            <person name="Benaud N."/>
            <person name="Edwards R.J."/>
            <person name="Amos T.G."/>
            <person name="D'Agostino P.M."/>
            <person name="Gutierrez-Chavez C."/>
            <person name="Montgomery K."/>
            <person name="Nicetic I."/>
            <person name="Ferrari B.C."/>
        </authorList>
    </citation>
    <scope>NUCLEOTIDE SEQUENCE [LARGE SCALE GENOMIC DNA]</scope>
    <source>
        <strain evidence="3 4">SPB151</strain>
    </source>
</reference>
<accession>A0A7G6WTU5</accession>
<sequence>MISRLFVASAAALLLAGCGGSPKVAGEPSAPTAPQPVARTAGTLPSSAMAPGTLTVSQQGITPVRTVWYLRIEDLAARTMFEQSYLQPIALSKTLAEGRYRAIVWHRACEKTCPADGEQGLGPLEQVCGAKVTVAAATTVRAVAVVGADGSCAIKVTT</sequence>
<name>A0A7G6WTU5_9ACTN</name>
<dbReference type="KEGG" id="kqi:F1D05_05095"/>